<dbReference type="RefSeq" id="WP_160358054.1">
    <property type="nucleotide sequence ID" value="NZ_WSRQ01000004.1"/>
</dbReference>
<reference evidence="2" key="1">
    <citation type="submission" date="2019-12" db="EMBL/GenBank/DDBJ databases">
        <title>Microbes associate with the intestines of laboratory mice.</title>
        <authorList>
            <person name="Navarre W."/>
            <person name="Wong E."/>
        </authorList>
    </citation>
    <scope>NUCLEOTIDE SEQUENCE</scope>
    <source>
        <strain evidence="2">NM79_F5</strain>
    </source>
</reference>
<evidence type="ECO:0000256" key="1">
    <source>
        <dbReference type="SAM" id="MobiDB-lite"/>
    </source>
</evidence>
<proteinExistence type="predicted"/>
<dbReference type="SUPFAM" id="SSF48208">
    <property type="entry name" value="Six-hairpin glycosidases"/>
    <property type="match status" value="1"/>
</dbReference>
<sequence length="583" mass="67369">MRYIGPFFRMNSLSSKEISGQLFHLSKESIKTLVLNSKCGLLAQVRTSKKSSIDDISILNNFSPLLCMYRKASPLLIHSKSSHSFDESSFKKEITPSTNALMTLCLLELSEYYSHYNDGKRNIASLEKPFKYIAKEQLQFYSENLRNNEGLFVDKKNISEGNSKGFSLVDTDDKFKFSDQAFMMAAYMLYAHYNKSEEISGEYIKFSNEILDMFKNYKSALYELSFNECVLIFLALNIFYKYSCNSDAKRLILDLGDFLISKFQEKDYYLNSIDDCSLFSICLMEAYKHTDIISFKETAKEINDKLVSLYDSDKHIFVKISDKKESKYSCLEVNFYLLSLLMYSFNEDRSNELRPTISNVYRKFFVNGGLLTSWPDAPTLDEVERYRKLSLRSDDMLDETFFRMPVLSTPKSTGIAPIFVKSLTYSKRKDSLSSKKSSFDSNKNMLNFFLIIFLLKDTIEDLMEFTNPMNCESQGDLKKIQQQIIRPNNPKINIENISADTKESTSILLVSETSNDVKNLTPNALTSTKCIEKEEVEMKNIVNLKKINKISLLNKDTISKVSPPKKKKKYKKNKNQHPHNKRS</sequence>
<comment type="caution">
    <text evidence="2">The sequence shown here is derived from an EMBL/GenBank/DDBJ whole genome shotgun (WGS) entry which is preliminary data.</text>
</comment>
<name>A0A964W0T3_9CLOT</name>
<dbReference type="EMBL" id="WSRQ01000004">
    <property type="protein sequence ID" value="MVX62691.1"/>
    <property type="molecule type" value="Genomic_DNA"/>
</dbReference>
<organism evidence="2 3">
    <name type="scientific">Clostridium chromiireducens</name>
    <dbReference type="NCBI Taxonomy" id="225345"/>
    <lineage>
        <taxon>Bacteria</taxon>
        <taxon>Bacillati</taxon>
        <taxon>Bacillota</taxon>
        <taxon>Clostridia</taxon>
        <taxon>Eubacteriales</taxon>
        <taxon>Clostridiaceae</taxon>
        <taxon>Clostridium</taxon>
    </lineage>
</organism>
<feature type="region of interest" description="Disordered" evidence="1">
    <location>
        <begin position="556"/>
        <end position="583"/>
    </location>
</feature>
<evidence type="ECO:0000313" key="2">
    <source>
        <dbReference type="EMBL" id="MVX62691.1"/>
    </source>
</evidence>
<accession>A0A964W0T3</accession>
<protein>
    <submittedName>
        <fullName evidence="2">Uncharacterized protein</fullName>
    </submittedName>
</protein>
<dbReference type="AlphaFoldDB" id="A0A964W0T3"/>
<dbReference type="GO" id="GO:0005975">
    <property type="term" value="P:carbohydrate metabolic process"/>
    <property type="evidence" value="ECO:0007669"/>
    <property type="project" value="InterPro"/>
</dbReference>
<dbReference type="Proteomes" id="UP000656077">
    <property type="component" value="Unassembled WGS sequence"/>
</dbReference>
<gene>
    <name evidence="2" type="ORF">GKZ28_03120</name>
</gene>
<feature type="compositionally biased region" description="Basic residues" evidence="1">
    <location>
        <begin position="563"/>
        <end position="583"/>
    </location>
</feature>
<dbReference type="InterPro" id="IPR008928">
    <property type="entry name" value="6-hairpin_glycosidase_sf"/>
</dbReference>
<evidence type="ECO:0000313" key="3">
    <source>
        <dbReference type="Proteomes" id="UP000656077"/>
    </source>
</evidence>